<sequence length="490" mass="54658">MNISTIVSNLKDLILEVRAPYDLEITGVSNHSSKVKKGDLFICRRGEKFDSHEIIPEVMEKGAVAVVVEKEIDLDFPHIQVFDSRYFEAKVASLFFEDPWKDVLTFGVTGTNGKTTTTMMIYHMLTSLGERGSVLTTAVKRILGSSYYDDITTPDAITILSAMKENKEGGGKFFALEVSSHALVQKRVEGVRFDVGIFTNISRDHLDFHGTFENYLKAKLHLFDLLKDDGVAVLNESLADAFNRKSRKITFGTSKNADYRLGNIEVNWEGTQFVLETPDGLLKVFTKAIGDFNAYNAAAAIAALHQLGYDPKELASSLETFTGVEGRFEVVRGAKKIGLNVVVDFAHSPDALEKLLKNVRKISQGRVIVVFGAGGNSDRGKRPMMSEVASKLANVVILTTDDPRGEDPEQIMEDLIKGIDKRKPYLVLFDRREAIETALTIANRGDSVVIAGRGHERYQIIDEEKKVPFKDREVVEEILREKLKGRKYAQ</sequence>
<dbReference type="GO" id="GO:0005737">
    <property type="term" value="C:cytoplasm"/>
    <property type="evidence" value="ECO:0007669"/>
    <property type="project" value="UniProtKB-SubCell"/>
</dbReference>
<evidence type="ECO:0000256" key="1">
    <source>
        <dbReference type="ARBA" id="ARBA00005898"/>
    </source>
</evidence>
<keyword evidence="9 11" id="KW-0131">Cell cycle</keyword>
<keyword evidence="6 11" id="KW-0067">ATP-binding</keyword>
<dbReference type="InterPro" id="IPR005761">
    <property type="entry name" value="UDP-N-AcMur-Glu-dNH2Pim_ligase"/>
</dbReference>
<dbReference type="PROSITE" id="PS01011">
    <property type="entry name" value="FOLYLPOLYGLU_SYNT_1"/>
    <property type="match status" value="1"/>
</dbReference>
<feature type="binding site" evidence="11">
    <location>
        <position position="185"/>
    </location>
    <ligand>
        <name>UDP-N-acetyl-alpha-D-muramoyl-L-alanyl-D-glutamate</name>
        <dbReference type="ChEBI" id="CHEBI:83900"/>
    </ligand>
</feature>
<feature type="binding site" evidence="11">
    <location>
        <position position="179"/>
    </location>
    <ligand>
        <name>UDP-N-acetyl-alpha-D-muramoyl-L-alanyl-D-glutamate</name>
        <dbReference type="ChEBI" id="CHEBI:83900"/>
    </ligand>
</feature>
<keyword evidence="10 11" id="KW-0961">Cell wall biogenesis/degradation</keyword>
<dbReference type="GO" id="GO:0009252">
    <property type="term" value="P:peptidoglycan biosynthetic process"/>
    <property type="evidence" value="ECO:0007669"/>
    <property type="project" value="UniProtKB-UniRule"/>
</dbReference>
<dbReference type="SUPFAM" id="SSF53623">
    <property type="entry name" value="MurD-like peptide ligases, catalytic domain"/>
    <property type="match status" value="1"/>
</dbReference>
<dbReference type="Pfam" id="PF01225">
    <property type="entry name" value="Mur_ligase"/>
    <property type="match status" value="1"/>
</dbReference>
<keyword evidence="5 11" id="KW-0547">Nucleotide-binding</keyword>
<dbReference type="NCBIfam" id="NF001126">
    <property type="entry name" value="PRK00139.1-4"/>
    <property type="match status" value="1"/>
</dbReference>
<evidence type="ECO:0000256" key="8">
    <source>
        <dbReference type="ARBA" id="ARBA00022984"/>
    </source>
</evidence>
<evidence type="ECO:0000256" key="3">
    <source>
        <dbReference type="ARBA" id="ARBA00022598"/>
    </source>
</evidence>
<proteinExistence type="inferred from homology"/>
<dbReference type="EMBL" id="LGFG01000184">
    <property type="protein sequence ID" value="KUK22349.1"/>
    <property type="molecule type" value="Genomic_DNA"/>
</dbReference>
<dbReference type="Proteomes" id="UP000058636">
    <property type="component" value="Unassembled WGS sequence"/>
</dbReference>
<evidence type="ECO:0000259" key="13">
    <source>
        <dbReference type="Pfam" id="PF01225"/>
    </source>
</evidence>
<accession>A0A101EP70</accession>
<dbReference type="Gene3D" id="3.90.190.20">
    <property type="entry name" value="Mur ligase, C-terminal domain"/>
    <property type="match status" value="1"/>
</dbReference>
<feature type="binding site" evidence="11">
    <location>
        <begin position="152"/>
        <end position="153"/>
    </location>
    <ligand>
        <name>UDP-N-acetyl-alpha-D-muramoyl-L-alanyl-D-glutamate</name>
        <dbReference type="ChEBI" id="CHEBI:83900"/>
    </ligand>
</feature>
<dbReference type="PANTHER" id="PTHR23135">
    <property type="entry name" value="MUR LIGASE FAMILY MEMBER"/>
    <property type="match status" value="1"/>
</dbReference>
<dbReference type="GO" id="GO:0071555">
    <property type="term" value="P:cell wall organization"/>
    <property type="evidence" value="ECO:0007669"/>
    <property type="project" value="UniProtKB-KW"/>
</dbReference>
<comment type="PTM">
    <text evidence="11">Carboxylation is probably crucial for Mg(2+) binding and, consequently, for the gamma-phosphate positioning of ATP.</text>
</comment>
<organism evidence="16 17">
    <name type="scientific">Thermotoga petrophila</name>
    <dbReference type="NCBI Taxonomy" id="93929"/>
    <lineage>
        <taxon>Bacteria</taxon>
        <taxon>Thermotogati</taxon>
        <taxon>Thermotogota</taxon>
        <taxon>Thermotogae</taxon>
        <taxon>Thermotogales</taxon>
        <taxon>Thermotogaceae</taxon>
        <taxon>Thermotoga</taxon>
    </lineage>
</organism>
<dbReference type="PATRIC" id="fig|93930.3.peg.623"/>
<dbReference type="RefSeq" id="WP_012310695.1">
    <property type="nucleotide sequence ID" value="NZ_DAITJQ010000002.1"/>
</dbReference>
<feature type="domain" description="Mur ligase N-terminal catalytic" evidence="13">
    <location>
        <begin position="24"/>
        <end position="75"/>
    </location>
</feature>
<comment type="similarity">
    <text evidence="1 11">Belongs to the MurCDEF family. MurE subfamily.</text>
</comment>
<evidence type="ECO:0000256" key="10">
    <source>
        <dbReference type="ARBA" id="ARBA00023316"/>
    </source>
</evidence>
<gene>
    <name evidence="11" type="primary">murE</name>
    <name evidence="16" type="ORF">XD57_1553</name>
</gene>
<evidence type="ECO:0000256" key="11">
    <source>
        <dbReference type="HAMAP-Rule" id="MF_00208"/>
    </source>
</evidence>
<dbReference type="Pfam" id="PF02875">
    <property type="entry name" value="Mur_ligase_C"/>
    <property type="match status" value="1"/>
</dbReference>
<protein>
    <recommendedName>
        <fullName evidence="11">UDP-N-acetylmuramyl-tripeptide synthetase</fullName>
        <ecNumber evidence="11">6.3.2.-</ecNumber>
    </recommendedName>
    <alternativeName>
        <fullName evidence="11">UDP-MurNAc-tripeptide synthetase</fullName>
    </alternativeName>
</protein>
<feature type="modified residue" description="N6-carboxylysine" evidence="11">
    <location>
        <position position="219"/>
    </location>
</feature>
<dbReference type="GO" id="GO:0051301">
    <property type="term" value="P:cell division"/>
    <property type="evidence" value="ECO:0007669"/>
    <property type="project" value="UniProtKB-KW"/>
</dbReference>
<dbReference type="NCBIfam" id="TIGR01085">
    <property type="entry name" value="murE"/>
    <property type="match status" value="1"/>
</dbReference>
<dbReference type="InterPro" id="IPR004101">
    <property type="entry name" value="Mur_ligase_C"/>
</dbReference>
<dbReference type="InterPro" id="IPR013221">
    <property type="entry name" value="Mur_ligase_cen"/>
</dbReference>
<dbReference type="InterPro" id="IPR018109">
    <property type="entry name" value="Folylpolyglutamate_synth_CS"/>
</dbReference>
<comment type="function">
    <text evidence="11">Catalyzes the addition of an amino acid to the nucleotide precursor UDP-N-acetylmuramoyl-L-alanyl-D-glutamate (UMAG) in the biosynthesis of bacterial cell-wall peptidoglycan.</text>
</comment>
<evidence type="ECO:0000259" key="14">
    <source>
        <dbReference type="Pfam" id="PF02875"/>
    </source>
</evidence>
<evidence type="ECO:0000256" key="7">
    <source>
        <dbReference type="ARBA" id="ARBA00022960"/>
    </source>
</evidence>
<evidence type="ECO:0000259" key="15">
    <source>
        <dbReference type="Pfam" id="PF08245"/>
    </source>
</evidence>
<dbReference type="GO" id="GO:0000287">
    <property type="term" value="F:magnesium ion binding"/>
    <property type="evidence" value="ECO:0007669"/>
    <property type="project" value="UniProtKB-UniRule"/>
</dbReference>
<dbReference type="SUPFAM" id="SSF63418">
    <property type="entry name" value="MurE/MurF N-terminal domain"/>
    <property type="match status" value="1"/>
</dbReference>
<comment type="cofactor">
    <cofactor evidence="11">
        <name>Mg(2+)</name>
        <dbReference type="ChEBI" id="CHEBI:18420"/>
    </cofactor>
</comment>
<keyword evidence="2 11" id="KW-0963">Cytoplasm</keyword>
<keyword evidence="8 11" id="KW-0573">Peptidoglycan synthesis</keyword>
<comment type="caution">
    <text evidence="16">The sequence shown here is derived from an EMBL/GenBank/DDBJ whole genome shotgun (WGS) entry which is preliminary data.</text>
</comment>
<evidence type="ECO:0000256" key="6">
    <source>
        <dbReference type="ARBA" id="ARBA00022840"/>
    </source>
</evidence>
<reference evidence="16 17" key="1">
    <citation type="journal article" date="2015" name="MBio">
        <title>Genome-Resolved Metagenomic Analysis Reveals Roles for Candidate Phyla and Other Microbial Community Members in Biogeochemical Transformations in Oil Reservoirs.</title>
        <authorList>
            <person name="Hu P."/>
            <person name="Tom L."/>
            <person name="Singh A."/>
            <person name="Thomas B.C."/>
            <person name="Baker B.J."/>
            <person name="Piceno Y.M."/>
            <person name="Andersen G.L."/>
            <person name="Banfield J.F."/>
        </authorList>
    </citation>
    <scope>NUCLEOTIDE SEQUENCE [LARGE SCALE GENOMIC DNA]</scope>
    <source>
        <strain evidence="16">46_26</strain>
    </source>
</reference>
<keyword evidence="3 11" id="KW-0436">Ligase</keyword>
<feature type="domain" description="Mur ligase central" evidence="15">
    <location>
        <begin position="108"/>
        <end position="303"/>
    </location>
</feature>
<dbReference type="InterPro" id="IPR000713">
    <property type="entry name" value="Mur_ligase_N"/>
</dbReference>
<evidence type="ECO:0000256" key="9">
    <source>
        <dbReference type="ARBA" id="ARBA00023306"/>
    </source>
</evidence>
<dbReference type="UniPathway" id="UPA00219"/>
<dbReference type="InterPro" id="IPR035911">
    <property type="entry name" value="MurE/MurF_N"/>
</dbReference>
<evidence type="ECO:0000256" key="5">
    <source>
        <dbReference type="ARBA" id="ARBA00022741"/>
    </source>
</evidence>
<dbReference type="InterPro" id="IPR036615">
    <property type="entry name" value="Mur_ligase_C_dom_sf"/>
</dbReference>
<keyword evidence="4 11" id="KW-0132">Cell division</keyword>
<evidence type="ECO:0000256" key="4">
    <source>
        <dbReference type="ARBA" id="ARBA00022618"/>
    </source>
</evidence>
<feature type="binding site" evidence="11">
    <location>
        <position position="32"/>
    </location>
    <ligand>
        <name>UDP-N-acetyl-alpha-D-muramoyl-L-alanyl-D-glutamate</name>
        <dbReference type="ChEBI" id="CHEBI:83900"/>
    </ligand>
</feature>
<dbReference type="AlphaFoldDB" id="A0A101EP70"/>
<name>A0A101EP70_9THEM</name>
<dbReference type="InterPro" id="IPR036565">
    <property type="entry name" value="Mur-like_cat_sf"/>
</dbReference>
<feature type="binding site" evidence="11">
    <location>
        <position position="187"/>
    </location>
    <ligand>
        <name>UDP-N-acetyl-alpha-D-muramoyl-L-alanyl-D-glutamate</name>
        <dbReference type="ChEBI" id="CHEBI:83900"/>
    </ligand>
</feature>
<dbReference type="Gene3D" id="3.40.1390.10">
    <property type="entry name" value="MurE/MurF, N-terminal domain"/>
    <property type="match status" value="1"/>
</dbReference>
<keyword evidence="11" id="KW-0460">Magnesium</keyword>
<keyword evidence="7 11" id="KW-0133">Cell shape</keyword>
<comment type="caution">
    <text evidence="11">Lacks conserved residue(s) required for the propagation of feature annotation.</text>
</comment>
<evidence type="ECO:0000256" key="12">
    <source>
        <dbReference type="RuleBase" id="RU004135"/>
    </source>
</evidence>
<evidence type="ECO:0000313" key="17">
    <source>
        <dbReference type="Proteomes" id="UP000058636"/>
    </source>
</evidence>
<dbReference type="GO" id="GO:0005524">
    <property type="term" value="F:ATP binding"/>
    <property type="evidence" value="ECO:0007669"/>
    <property type="project" value="UniProtKB-UniRule"/>
</dbReference>
<evidence type="ECO:0000313" key="16">
    <source>
        <dbReference type="EMBL" id="KUK22349.1"/>
    </source>
</evidence>
<dbReference type="SUPFAM" id="SSF53244">
    <property type="entry name" value="MurD-like peptide ligases, peptide-binding domain"/>
    <property type="match status" value="1"/>
</dbReference>
<dbReference type="GO" id="GO:0004326">
    <property type="term" value="F:tetrahydrofolylpolyglutamate synthase activity"/>
    <property type="evidence" value="ECO:0007669"/>
    <property type="project" value="InterPro"/>
</dbReference>
<comment type="subcellular location">
    <subcellularLocation>
        <location evidence="11 12">Cytoplasm</location>
    </subcellularLocation>
</comment>
<dbReference type="EC" id="6.3.2.-" evidence="11"/>
<dbReference type="Gene3D" id="3.40.1190.10">
    <property type="entry name" value="Mur-like, catalytic domain"/>
    <property type="match status" value="1"/>
</dbReference>
<dbReference type="Pfam" id="PF08245">
    <property type="entry name" value="Mur_ligase_M"/>
    <property type="match status" value="1"/>
</dbReference>
<dbReference type="PANTHER" id="PTHR23135:SF4">
    <property type="entry name" value="UDP-N-ACETYLMURAMOYL-L-ALANYL-D-GLUTAMATE--2,6-DIAMINOPIMELATE LIGASE MURE HOMOLOG, CHLOROPLASTIC"/>
    <property type="match status" value="1"/>
</dbReference>
<dbReference type="GO" id="GO:0008360">
    <property type="term" value="P:regulation of cell shape"/>
    <property type="evidence" value="ECO:0007669"/>
    <property type="project" value="UniProtKB-KW"/>
</dbReference>
<evidence type="ECO:0000256" key="2">
    <source>
        <dbReference type="ARBA" id="ARBA00022490"/>
    </source>
</evidence>
<comment type="pathway">
    <text evidence="11 12">Cell wall biogenesis; peptidoglycan biosynthesis.</text>
</comment>
<dbReference type="HAMAP" id="MF_00208">
    <property type="entry name" value="MurE"/>
    <property type="match status" value="1"/>
</dbReference>
<feature type="binding site" evidence="11">
    <location>
        <begin position="110"/>
        <end position="116"/>
    </location>
    <ligand>
        <name>ATP</name>
        <dbReference type="ChEBI" id="CHEBI:30616"/>
    </ligand>
</feature>
<feature type="domain" description="Mur ligase C-terminal" evidence="14">
    <location>
        <begin position="326"/>
        <end position="454"/>
    </location>
</feature>